<dbReference type="EMBL" id="CP000108">
    <property type="protein sequence ID" value="ABB28239.1"/>
    <property type="molecule type" value="Genomic_DNA"/>
</dbReference>
<evidence type="ECO:0000313" key="5">
    <source>
        <dbReference type="EMBL" id="ABB28239.1"/>
    </source>
</evidence>
<dbReference type="HOGENOM" id="CLU_045011_19_1_10"/>
<protein>
    <recommendedName>
        <fullName evidence="4">phosphoglycolate phosphatase</fullName>
        <ecNumber evidence="4">3.1.3.18</ecNumber>
    </recommendedName>
</protein>
<dbReference type="InterPro" id="IPR023214">
    <property type="entry name" value="HAD_sf"/>
</dbReference>
<dbReference type="Gene3D" id="3.40.50.1000">
    <property type="entry name" value="HAD superfamily/HAD-like"/>
    <property type="match status" value="1"/>
</dbReference>
<evidence type="ECO:0000256" key="4">
    <source>
        <dbReference type="ARBA" id="ARBA00013078"/>
    </source>
</evidence>
<dbReference type="KEGG" id="cch:Cag_0976"/>
<dbReference type="InterPro" id="IPR050155">
    <property type="entry name" value="HAD-like_hydrolase_sf"/>
</dbReference>
<gene>
    <name evidence="5" type="ordered locus">Cag_0976</name>
</gene>
<dbReference type="SFLD" id="SFLDG01129">
    <property type="entry name" value="C1.5:_HAD__Beta-PGM__Phosphata"/>
    <property type="match status" value="1"/>
</dbReference>
<dbReference type="Gene3D" id="1.10.150.240">
    <property type="entry name" value="Putative phosphatase, domain 2"/>
    <property type="match status" value="1"/>
</dbReference>
<dbReference type="GO" id="GO:0008967">
    <property type="term" value="F:phosphoglycolate phosphatase activity"/>
    <property type="evidence" value="ECO:0007669"/>
    <property type="project" value="UniProtKB-EC"/>
</dbReference>
<reference evidence="5" key="1">
    <citation type="submission" date="2005-08" db="EMBL/GenBank/DDBJ databases">
        <title>Complete sequence of Chlorobium chlorochromatii CaD3.</title>
        <authorList>
            <person name="Copeland A."/>
            <person name="Lucas S."/>
            <person name="Lapidus A."/>
            <person name="Barry K."/>
            <person name="Detter J.C."/>
            <person name="Glavina T."/>
            <person name="Hammon N."/>
            <person name="Israni S."/>
            <person name="Pitluck S."/>
            <person name="Bryant D."/>
            <person name="Schmutz J."/>
            <person name="Larimer F."/>
            <person name="Land M."/>
            <person name="Kyrpides N."/>
            <person name="Ivanova N."/>
            <person name="Richardson P."/>
        </authorList>
    </citation>
    <scope>NUCLEOTIDE SEQUENCE [LARGE SCALE GENOMIC DNA]</scope>
    <source>
        <strain evidence="5">CaD3</strain>
    </source>
</reference>
<keyword evidence="5" id="KW-0378">Hydrolase</keyword>
<evidence type="ECO:0000256" key="3">
    <source>
        <dbReference type="ARBA" id="ARBA00006171"/>
    </source>
</evidence>
<dbReference type="EC" id="3.1.3.18" evidence="4"/>
<dbReference type="NCBIfam" id="TIGR01549">
    <property type="entry name" value="HAD-SF-IA-v1"/>
    <property type="match status" value="1"/>
</dbReference>
<dbReference type="SFLD" id="SFLDG01135">
    <property type="entry name" value="C1.5.6:_HAD__Beta-PGM__Phospha"/>
    <property type="match status" value="1"/>
</dbReference>
<organism evidence="5">
    <name type="scientific">Chlorobium chlorochromatii (strain CaD3)</name>
    <dbReference type="NCBI Taxonomy" id="340177"/>
    <lineage>
        <taxon>Bacteria</taxon>
        <taxon>Pseudomonadati</taxon>
        <taxon>Chlorobiota</taxon>
        <taxon>Chlorobiia</taxon>
        <taxon>Chlorobiales</taxon>
        <taxon>Chlorobiaceae</taxon>
        <taxon>Chlorobium/Pelodictyon group</taxon>
        <taxon>Chlorobium</taxon>
    </lineage>
</organism>
<dbReference type="Pfam" id="PF13419">
    <property type="entry name" value="HAD_2"/>
    <property type="match status" value="1"/>
</dbReference>
<dbReference type="OrthoDB" id="9807630at2"/>
<comment type="catalytic activity">
    <reaction evidence="1">
        <text>2-phosphoglycolate + H2O = glycolate + phosphate</text>
        <dbReference type="Rhea" id="RHEA:14369"/>
        <dbReference type="ChEBI" id="CHEBI:15377"/>
        <dbReference type="ChEBI" id="CHEBI:29805"/>
        <dbReference type="ChEBI" id="CHEBI:43474"/>
        <dbReference type="ChEBI" id="CHEBI:58033"/>
        <dbReference type="EC" id="3.1.3.18"/>
    </reaction>
</comment>
<comment type="similarity">
    <text evidence="3">Belongs to the HAD-like hydrolase superfamily. CbbY/CbbZ/Gph/YieH family.</text>
</comment>
<proteinExistence type="inferred from homology"/>
<sequence>MNIKALIFDLDGTLLNTLEDIANTLNATLARHHFPTHSLDECRFLVGAGLRELIRKALPSEAAADDNMVDKLLSEFIEMYRTSWNQLTRPYEGIIEMLAAIAERNLPMAILSNKADHFTQQCAEELLPRPLFSVVLGHRDGMAHKPDPAGALFVAAELGVEPTSVVYVGDSSIDMLTATRAGMYAVGVCWGFRPESELRAHGAQSLIHHPLELVTLIDTLREANA</sequence>
<dbReference type="InterPro" id="IPR036412">
    <property type="entry name" value="HAD-like_sf"/>
</dbReference>
<dbReference type="InterPro" id="IPR006439">
    <property type="entry name" value="HAD-SF_hydro_IA"/>
</dbReference>
<dbReference type="eggNOG" id="COG0546">
    <property type="taxonomic scope" value="Bacteria"/>
</dbReference>
<comment type="pathway">
    <text evidence="2">Organic acid metabolism; glycolate biosynthesis; glycolate from 2-phosphoglycolate: step 1/1.</text>
</comment>
<evidence type="ECO:0000256" key="1">
    <source>
        <dbReference type="ARBA" id="ARBA00000830"/>
    </source>
</evidence>
<dbReference type="GO" id="GO:0005829">
    <property type="term" value="C:cytosol"/>
    <property type="evidence" value="ECO:0007669"/>
    <property type="project" value="TreeGrafter"/>
</dbReference>
<dbReference type="PROSITE" id="PS01228">
    <property type="entry name" value="COF_1"/>
    <property type="match status" value="1"/>
</dbReference>
<dbReference type="InterPro" id="IPR023198">
    <property type="entry name" value="PGP-like_dom2"/>
</dbReference>
<accession>Q3ARY6</accession>
<evidence type="ECO:0000256" key="2">
    <source>
        <dbReference type="ARBA" id="ARBA00004818"/>
    </source>
</evidence>
<dbReference type="SFLD" id="SFLDS00003">
    <property type="entry name" value="Haloacid_Dehalogenase"/>
    <property type="match status" value="1"/>
</dbReference>
<dbReference type="AlphaFoldDB" id="Q3ARY6"/>
<name>Q3ARY6_CHLCH</name>
<dbReference type="SUPFAM" id="SSF56784">
    <property type="entry name" value="HAD-like"/>
    <property type="match status" value="1"/>
</dbReference>
<dbReference type="STRING" id="340177.Cag_0976"/>
<dbReference type="PANTHER" id="PTHR43434:SF1">
    <property type="entry name" value="PHOSPHOGLYCOLATE PHOSPHATASE"/>
    <property type="match status" value="1"/>
</dbReference>
<dbReference type="GO" id="GO:0006281">
    <property type="term" value="P:DNA repair"/>
    <property type="evidence" value="ECO:0007669"/>
    <property type="project" value="TreeGrafter"/>
</dbReference>
<dbReference type="PANTHER" id="PTHR43434">
    <property type="entry name" value="PHOSPHOGLYCOLATE PHOSPHATASE"/>
    <property type="match status" value="1"/>
</dbReference>
<dbReference type="InterPro" id="IPR041492">
    <property type="entry name" value="HAD_2"/>
</dbReference>